<dbReference type="KEGG" id="amur:ADH66_12540"/>
<organism evidence="3 5">
    <name type="scientific">Acutalibacter muris</name>
    <dbReference type="NCBI Taxonomy" id="1796620"/>
    <lineage>
        <taxon>Bacteria</taxon>
        <taxon>Bacillati</taxon>
        <taxon>Bacillota</taxon>
        <taxon>Clostridia</taxon>
        <taxon>Eubacteriales</taxon>
        <taxon>Acutalibacteraceae</taxon>
        <taxon>Acutalibacter</taxon>
    </lineage>
</organism>
<evidence type="ECO:0000313" key="5">
    <source>
        <dbReference type="Proteomes" id="UP000596035"/>
    </source>
</evidence>
<evidence type="ECO:0000313" key="2">
    <source>
        <dbReference type="EMBL" id="ASB41408.1"/>
    </source>
</evidence>
<keyword evidence="4" id="KW-1185">Reference proteome</keyword>
<feature type="compositionally biased region" description="Polar residues" evidence="1">
    <location>
        <begin position="577"/>
        <end position="591"/>
    </location>
</feature>
<proteinExistence type="predicted"/>
<dbReference type="InterPro" id="IPR027417">
    <property type="entry name" value="P-loop_NTPase"/>
</dbReference>
<evidence type="ECO:0008006" key="6">
    <source>
        <dbReference type="Google" id="ProtNLM"/>
    </source>
</evidence>
<evidence type="ECO:0000313" key="4">
    <source>
        <dbReference type="Proteomes" id="UP000196710"/>
    </source>
</evidence>
<gene>
    <name evidence="2" type="ORF">ADH66_12540</name>
    <name evidence="3" type="ORF">I5Q82_02845</name>
</gene>
<evidence type="ECO:0000313" key="3">
    <source>
        <dbReference type="EMBL" id="QQR30667.1"/>
    </source>
</evidence>
<protein>
    <recommendedName>
        <fullName evidence="6">ATP-binding protein</fullName>
    </recommendedName>
</protein>
<reference evidence="3 5" key="3">
    <citation type="submission" date="2020-11" db="EMBL/GenBank/DDBJ databases">
        <title>Closed and high quality bacterial genomes of the OMM12 community.</title>
        <authorList>
            <person name="Marbouty M."/>
            <person name="Lamy-Besnier Q."/>
            <person name="Debarbieux L."/>
            <person name="Koszul R."/>
        </authorList>
    </citation>
    <scope>NUCLEOTIDE SEQUENCE [LARGE SCALE GENOMIC DNA]</scope>
    <source>
        <strain evidence="3 5">KB18</strain>
    </source>
</reference>
<dbReference type="Proteomes" id="UP000196710">
    <property type="component" value="Chromosome"/>
</dbReference>
<dbReference type="Proteomes" id="UP000596035">
    <property type="component" value="Chromosome"/>
</dbReference>
<dbReference type="RefSeq" id="WP_066540141.1">
    <property type="nucleotide sequence ID" value="NZ_CP021422.1"/>
</dbReference>
<accession>A0A1Z2XSH3</accession>
<reference evidence="2" key="1">
    <citation type="journal article" date="2017" name="Genome Announc.">
        <title>High-Quality Whole-Genome Sequences of the Oligo-Mouse-Microbiota Bacterial Community.</title>
        <authorList>
            <person name="Garzetti D."/>
            <person name="Brugiroux S."/>
            <person name="Bunk B."/>
            <person name="Pukall R."/>
            <person name="McCoy K.D."/>
            <person name="Macpherson A.J."/>
            <person name="Stecher B."/>
        </authorList>
    </citation>
    <scope>NUCLEOTIDE SEQUENCE</scope>
    <source>
        <strain evidence="2">KB18</strain>
    </source>
</reference>
<dbReference type="SUPFAM" id="SSF52540">
    <property type="entry name" value="P-loop containing nucleoside triphosphate hydrolases"/>
    <property type="match status" value="1"/>
</dbReference>
<sequence length="1055" mass="118480">MKWEQYRSVMERYAIKTDDMATEDAYFMSTHMPFSSLELFRGGYYEEGKMPAPAKLMSEDEVFEQLIYNPDNEHRMVIVRGNHGTGKSHLIRYLKGKFERSPSTIYNPATEQLVFLRRLNNSVRGAFSQLLEQGAIKDPDVAEKLRKFVISSDSKDEDSFKTEILYAYIAAVRNDVSGETYKAVKCRDIASYLADSRVSEHLLREGGAISRCYNVITAPSNQILQDTTIFTEEDFNVSKIIRAVMKQGDPQASLFAASLKGDDFEITKLINYINRFTREVIQRCADISSENAETIFAQLRRDLKKQGKNLTIFIEDFTGFTGIDQELITALSYEHGGDYADLCRVTSVIGITNDYYYAFRGNFKDRVTHQIEVTERSYGTDEFIIQMAGRYLNAIYCDPTQLHHWTDSGADLSELPISDFTPPCEWDTTTIGEKKVTLYPFNRHALLTLYESLATKSPRMFLKNVIRAQLKEYFDGKQYGDGWYFPLNPSNAQMSNDPHSSSIDRLESMSLDDKNRLKAVFAIWGDGSASGVKDIDGTLRFGGLNQAFLADVGLNTFTGIGEIVDKSTGKAVSPAITSKPVTTSGSNSVHHPTTPEPPKAKPPVDGATKNYRKFKDDITAWFTKGETLKYDPDYRGWLRTLIRGDSRQCGAINWQDIGIPAYIAAERLSDLSCYYIDDQSSPTNTDRAIVYMDRSSESRDVLMALNELNYAKGWDFEGAAYYQQRLITWLERRKAEIIEKVAATKQGEDSLPVLEWCLAIQYLKACILGQKVDTSSPYSVIKSLFKDFKKDDSIRRDTREWNDMIQFILNRKADFDSALTFLKQASATAMGAVHFAVDPNTKSCYRTDELVLAVEKLMAADWDIEATLPGSIPQKHLLYNPATLLKALYPSLKKAMTADTQEAVKVVGKLEEYIGELNQKNLIDTLSAIQELFSVFSANGIIGSTELRVKYEKPPIETAKTVMGHVKLINDAASVQAVKQLTAYSGNSLHVLYDFLRDIQAIAQKADQEGAKAQKDIAATGGFAGTEALSEAALSSMEALYAQLENIEVYENAVN</sequence>
<name>A0A1Z2XSH3_9FIRM</name>
<dbReference type="EMBL" id="CP065321">
    <property type="protein sequence ID" value="QQR30667.1"/>
    <property type="molecule type" value="Genomic_DNA"/>
</dbReference>
<reference evidence="4" key="2">
    <citation type="submission" date="2017-05" db="EMBL/GenBank/DDBJ databases">
        <title>Improved OligoMM genomes.</title>
        <authorList>
            <person name="Garzetti D."/>
        </authorList>
    </citation>
    <scope>NUCLEOTIDE SEQUENCE [LARGE SCALE GENOMIC DNA]</scope>
    <source>
        <strain evidence="4">KB18</strain>
    </source>
</reference>
<dbReference type="EMBL" id="CP021422">
    <property type="protein sequence ID" value="ASB41408.1"/>
    <property type="molecule type" value="Genomic_DNA"/>
</dbReference>
<feature type="region of interest" description="Disordered" evidence="1">
    <location>
        <begin position="577"/>
        <end position="607"/>
    </location>
</feature>
<dbReference type="AlphaFoldDB" id="A0A1Z2XSH3"/>
<evidence type="ECO:0000256" key="1">
    <source>
        <dbReference type="SAM" id="MobiDB-lite"/>
    </source>
</evidence>